<evidence type="ECO:0008006" key="4">
    <source>
        <dbReference type="Google" id="ProtNLM"/>
    </source>
</evidence>
<keyword evidence="1" id="KW-0812">Transmembrane</keyword>
<organism evidence="2 3">
    <name type="scientific">Roseateles rivi</name>
    <dbReference type="NCBI Taxonomy" id="3299028"/>
    <lineage>
        <taxon>Bacteria</taxon>
        <taxon>Pseudomonadati</taxon>
        <taxon>Pseudomonadota</taxon>
        <taxon>Betaproteobacteria</taxon>
        <taxon>Burkholderiales</taxon>
        <taxon>Sphaerotilaceae</taxon>
        <taxon>Roseateles</taxon>
    </lineage>
</organism>
<name>A0ABW7FXY8_9BURK</name>
<reference evidence="2 3" key="1">
    <citation type="submission" date="2024-08" db="EMBL/GenBank/DDBJ databases">
        <authorList>
            <person name="Lu H."/>
        </authorList>
    </citation>
    <scope>NUCLEOTIDE SEQUENCE [LARGE SCALE GENOMIC DNA]</scope>
    <source>
        <strain evidence="2 3">BYS180W</strain>
    </source>
</reference>
<keyword evidence="3" id="KW-1185">Reference proteome</keyword>
<dbReference type="EMBL" id="JBIGHZ010000005">
    <property type="protein sequence ID" value="MFG6449172.1"/>
    <property type="molecule type" value="Genomic_DNA"/>
</dbReference>
<protein>
    <recommendedName>
        <fullName evidence="4">DUF2125 domain-containing protein</fullName>
    </recommendedName>
</protein>
<evidence type="ECO:0000313" key="3">
    <source>
        <dbReference type="Proteomes" id="UP001606099"/>
    </source>
</evidence>
<keyword evidence="1" id="KW-0472">Membrane</keyword>
<proteinExistence type="predicted"/>
<dbReference type="Proteomes" id="UP001606099">
    <property type="component" value="Unassembled WGS sequence"/>
</dbReference>
<evidence type="ECO:0000313" key="2">
    <source>
        <dbReference type="EMBL" id="MFG6449172.1"/>
    </source>
</evidence>
<feature type="transmembrane region" description="Helical" evidence="1">
    <location>
        <begin position="20"/>
        <end position="40"/>
    </location>
</feature>
<keyword evidence="1" id="KW-1133">Transmembrane helix</keyword>
<evidence type="ECO:0000256" key="1">
    <source>
        <dbReference type="SAM" id="Phobius"/>
    </source>
</evidence>
<gene>
    <name evidence="2" type="ORF">ACG0Z6_13115</name>
</gene>
<sequence length="432" mass="45616">MTRTPRQHGQIPQRRWIKGFSTLLTVSVLLYLTTLAMLHISRVQTLEQKLGANQWRRVVAQDMAESGLAWLQQQLNTRASAAPPCAGAPAGRSLRAHLLQAREDGGWQLRHPTAPWQAACVMTAEGRLQCQCASDTPAELPDAEHAQGGFALRLQALPAQPSVLRVWAVGCNGRTRGCLSFPADGAQAEAPPGQSRQLITQDLALVSSLKVLPAAALLLGQDLHGAQQLTLHNQDPRSPGLLLNATQVLSPADLQLSAASRSVGGTPLPQALRVGDSAQGAQTELLRHHIGMAWERYLKQPGAQVLDCAEDCSAALQAAVDQGQRFVVLPDGAVLSTPLNLGSADAPLLLAARGSLRVQAALTLHGALLVAGNLQWQSAAGGVSDVLGAVLVGGSMRVESPVTVRFDAQALMALHAHEGSFVPVPASWNQLG</sequence>
<accession>A0ABW7FXY8</accession>
<comment type="caution">
    <text evidence="2">The sequence shown here is derived from an EMBL/GenBank/DDBJ whole genome shotgun (WGS) entry which is preliminary data.</text>
</comment>